<feature type="transmembrane region" description="Helical" evidence="1">
    <location>
        <begin position="310"/>
        <end position="331"/>
    </location>
</feature>
<reference evidence="2" key="2">
    <citation type="submission" date="2021-04" db="EMBL/GenBank/DDBJ databases">
        <authorList>
            <person name="Gilroy R."/>
        </authorList>
    </citation>
    <scope>NUCLEOTIDE SEQUENCE</scope>
    <source>
        <strain evidence="2">ChiSxjej1B13-11762</strain>
    </source>
</reference>
<evidence type="ECO:0000313" key="2">
    <source>
        <dbReference type="EMBL" id="HIW83183.1"/>
    </source>
</evidence>
<gene>
    <name evidence="2" type="ORF">H9873_02535</name>
</gene>
<keyword evidence="1" id="KW-0812">Transmembrane</keyword>
<dbReference type="Proteomes" id="UP000824263">
    <property type="component" value="Unassembled WGS sequence"/>
</dbReference>
<reference evidence="2" key="1">
    <citation type="journal article" date="2021" name="PeerJ">
        <title>Extensive microbial diversity within the chicken gut microbiome revealed by metagenomics and culture.</title>
        <authorList>
            <person name="Gilroy R."/>
            <person name="Ravi A."/>
            <person name="Getino M."/>
            <person name="Pursley I."/>
            <person name="Horton D.L."/>
            <person name="Alikhan N.F."/>
            <person name="Baker D."/>
            <person name="Gharbi K."/>
            <person name="Hall N."/>
            <person name="Watson M."/>
            <person name="Adriaenssens E.M."/>
            <person name="Foster-Nyarko E."/>
            <person name="Jarju S."/>
            <person name="Secka A."/>
            <person name="Antonio M."/>
            <person name="Oren A."/>
            <person name="Chaudhuri R.R."/>
            <person name="La Ragione R."/>
            <person name="Hildebrand F."/>
            <person name="Pallen M.J."/>
        </authorList>
    </citation>
    <scope>NUCLEOTIDE SEQUENCE</scope>
    <source>
        <strain evidence="2">ChiSxjej1B13-11762</strain>
    </source>
</reference>
<sequence length="617" mass="67516">MDYTLTETLKHFRTSPTELKKSNIKKIRKEFPVPREQQILWADVDFGHRISGLVLTDTGIFIKGGKDAIKLANEKTGNKKDKIKVIYHYIRWEYFSPDDFELHRTSSGTFVFFGGSPVLKPSPGMTFFQAYRRAYQNIVKEAAVSASNIFADLEAVIPENFAAVNTKTGHGEMAEEALTLLDKLSGKDARVVGRDQAKNGPDRLVNGTFIQTKYYSTGKACINSCFDKTTGQFRYQMPNGEPMMIEVPKDKYAEALNEFRQKILEGKVPGVTNPDDAAKYLKAGKLTYPQARNLCKPGTIESLTYDTATGAVNCSFAFGLTFLSTFIMSYTQSGDRREAMTSAFAAGIQVFGLSFFAHIFTQQVARTTLTKELIPLSTYIVESMGYKTVQTIVNAIRAMAGKASISGAAAMKQLAKILRSNVVTSAITVVVFSAPDTYNIFRRRLSAAQYTKNMLSLVGTMASAGGGTVATSVAAAKIAGAAGTTIAPGVGTAIGIGGGLIGGFVGGTAIKFIGDAAVEDDSVILSRLFNAVVVNLIYEYMLSESEIDVVIEKFNEISSRKFSKLFKEVMAADRQERVIEKYIRHYYEEVIRSRPKIGEPTPADLIDFVEGLAGDEK</sequence>
<dbReference type="EMBL" id="DXGF01000045">
    <property type="protein sequence ID" value="HIW83183.1"/>
    <property type="molecule type" value="Genomic_DNA"/>
</dbReference>
<keyword evidence="1" id="KW-1133">Transmembrane helix</keyword>
<evidence type="ECO:0000313" key="3">
    <source>
        <dbReference type="Proteomes" id="UP000824263"/>
    </source>
</evidence>
<proteinExistence type="predicted"/>
<accession>A0A9D1R9W5</accession>
<name>A0A9D1R9W5_9FIRM</name>
<organism evidence="2 3">
    <name type="scientific">Candidatus Dorea gallistercoris</name>
    <dbReference type="NCBI Taxonomy" id="2838542"/>
    <lineage>
        <taxon>Bacteria</taxon>
        <taxon>Bacillati</taxon>
        <taxon>Bacillota</taxon>
        <taxon>Clostridia</taxon>
        <taxon>Lachnospirales</taxon>
        <taxon>Lachnospiraceae</taxon>
        <taxon>Dorea</taxon>
    </lineage>
</organism>
<keyword evidence="1" id="KW-0472">Membrane</keyword>
<feature type="transmembrane region" description="Helical" evidence="1">
    <location>
        <begin position="343"/>
        <end position="361"/>
    </location>
</feature>
<comment type="caution">
    <text evidence="2">The sequence shown here is derived from an EMBL/GenBank/DDBJ whole genome shotgun (WGS) entry which is preliminary data.</text>
</comment>
<protein>
    <submittedName>
        <fullName evidence="2">Uncharacterized protein</fullName>
    </submittedName>
</protein>
<dbReference type="AlphaFoldDB" id="A0A9D1R9W5"/>
<evidence type="ECO:0000256" key="1">
    <source>
        <dbReference type="SAM" id="Phobius"/>
    </source>
</evidence>